<keyword evidence="4" id="KW-0472">Membrane</keyword>
<comment type="caution">
    <text evidence="6">The sequence shown here is derived from an EMBL/GenBank/DDBJ whole genome shotgun (WGS) entry which is preliminary data.</text>
</comment>
<dbReference type="GO" id="GO:0016020">
    <property type="term" value="C:membrane"/>
    <property type="evidence" value="ECO:0007669"/>
    <property type="project" value="UniProtKB-SubCell"/>
</dbReference>
<name>A0A940WHI0_9ACTN</name>
<dbReference type="PANTHER" id="PTHR30168:SF0">
    <property type="entry name" value="INNER MEMBRANE PROTEIN"/>
    <property type="match status" value="1"/>
</dbReference>
<organism evidence="6 7">
    <name type="scientific">Microbispora oryzae</name>
    <dbReference type="NCBI Taxonomy" id="2806554"/>
    <lineage>
        <taxon>Bacteria</taxon>
        <taxon>Bacillati</taxon>
        <taxon>Actinomycetota</taxon>
        <taxon>Actinomycetes</taxon>
        <taxon>Streptosporangiales</taxon>
        <taxon>Streptosporangiaceae</taxon>
        <taxon>Microbispora</taxon>
    </lineage>
</organism>
<gene>
    <name evidence="6" type="ORF">JOL79_17600</name>
</gene>
<accession>A0A940WHI0</accession>
<dbReference type="Pfam" id="PF04228">
    <property type="entry name" value="Zn_peptidase"/>
    <property type="match status" value="1"/>
</dbReference>
<dbReference type="RefSeq" id="WP_210156925.1">
    <property type="nucleotide sequence ID" value="NZ_JAFCNB010000009.1"/>
</dbReference>
<keyword evidence="3" id="KW-1133">Transmembrane helix</keyword>
<dbReference type="EMBL" id="JAFCNB010000009">
    <property type="protein sequence ID" value="MBP2705631.1"/>
    <property type="molecule type" value="Genomic_DNA"/>
</dbReference>
<feature type="signal peptide" evidence="5">
    <location>
        <begin position="1"/>
        <end position="23"/>
    </location>
</feature>
<feature type="chain" id="PRO_5038026085" evidence="5">
    <location>
        <begin position="24"/>
        <end position="272"/>
    </location>
</feature>
<comment type="subcellular location">
    <subcellularLocation>
        <location evidence="1">Membrane</location>
        <topology evidence="1">Single-pass membrane protein</topology>
    </subcellularLocation>
</comment>
<sequence>MIRVVTAGVVALSLTGAAGTASAAASGTAAGAASAASTGTAARPVPTGKAALTRNPIYRTGEFDFTECAELGRRPDDVDSYKLYLDHLMDCLNQSWAEEFKQAGLSFAKPRVRFITKPAKTGCGKYPAPYAAGIYCERDKTMWILIYKNQLADPSEFELFQVIAHEYGHFVQDRAGILPAVDRLTRRVSRATWYAYSRRLELQAECLSGAFIGSVWHSLGRDQFDWDDLLDYKIGDVLHGKRASIVYWLKRGWNGNGPAVCNTFTAPASKVA</sequence>
<evidence type="ECO:0000256" key="4">
    <source>
        <dbReference type="ARBA" id="ARBA00023136"/>
    </source>
</evidence>
<evidence type="ECO:0000256" key="1">
    <source>
        <dbReference type="ARBA" id="ARBA00004167"/>
    </source>
</evidence>
<evidence type="ECO:0000313" key="6">
    <source>
        <dbReference type="EMBL" id="MBP2705631.1"/>
    </source>
</evidence>
<proteinExistence type="predicted"/>
<reference evidence="6" key="1">
    <citation type="submission" date="2021-02" db="EMBL/GenBank/DDBJ databases">
        <title>Draft genome sequence of Microbispora sp. RL4-1S isolated from rice leaves in Thailand.</title>
        <authorList>
            <person name="Muangham S."/>
            <person name="Duangmal K."/>
        </authorList>
    </citation>
    <scope>NUCLEOTIDE SEQUENCE</scope>
    <source>
        <strain evidence="6">RL4-1S</strain>
    </source>
</reference>
<dbReference type="PANTHER" id="PTHR30168">
    <property type="entry name" value="PUTATIVE MEMBRANE PROTEIN YPFJ"/>
    <property type="match status" value="1"/>
</dbReference>
<keyword evidence="7" id="KW-1185">Reference proteome</keyword>
<evidence type="ECO:0000256" key="3">
    <source>
        <dbReference type="ARBA" id="ARBA00022989"/>
    </source>
</evidence>
<evidence type="ECO:0000313" key="7">
    <source>
        <dbReference type="Proteomes" id="UP000674234"/>
    </source>
</evidence>
<evidence type="ECO:0000256" key="2">
    <source>
        <dbReference type="ARBA" id="ARBA00022692"/>
    </source>
</evidence>
<evidence type="ECO:0000256" key="5">
    <source>
        <dbReference type="SAM" id="SignalP"/>
    </source>
</evidence>
<dbReference type="AlphaFoldDB" id="A0A940WHI0"/>
<dbReference type="Proteomes" id="UP000674234">
    <property type="component" value="Unassembled WGS sequence"/>
</dbReference>
<dbReference type="InterPro" id="IPR007343">
    <property type="entry name" value="Uncharacterised_pept_Zn_put"/>
</dbReference>
<keyword evidence="5" id="KW-0732">Signal</keyword>
<protein>
    <submittedName>
        <fullName evidence="6">Neutral zinc metallopeptidase</fullName>
    </submittedName>
</protein>
<keyword evidence="2" id="KW-0812">Transmembrane</keyword>